<dbReference type="Gene3D" id="1.10.10.10">
    <property type="entry name" value="Winged helix-like DNA-binding domain superfamily/Winged helix DNA-binding domain"/>
    <property type="match status" value="1"/>
</dbReference>
<dbReference type="Proteomes" id="UP000002033">
    <property type="component" value="Chromosome"/>
</dbReference>
<evidence type="ECO:0000259" key="12">
    <source>
        <dbReference type="PROSITE" id="PS50110"/>
    </source>
</evidence>
<dbReference type="InterPro" id="IPR039420">
    <property type="entry name" value="WalR-like"/>
</dbReference>
<evidence type="ECO:0000256" key="9">
    <source>
        <dbReference type="ARBA" id="ARBA00067337"/>
    </source>
</evidence>
<dbReference type="AlphaFoldDB" id="D8JST0"/>
<dbReference type="SUPFAM" id="SSF52172">
    <property type="entry name" value="CheY-like"/>
    <property type="match status" value="1"/>
</dbReference>
<dbReference type="Gene3D" id="3.40.50.2300">
    <property type="match status" value="1"/>
</dbReference>
<dbReference type="GO" id="GO:0000976">
    <property type="term" value="F:transcription cis-regulatory region binding"/>
    <property type="evidence" value="ECO:0007669"/>
    <property type="project" value="TreeGrafter"/>
</dbReference>
<dbReference type="InterPro" id="IPR001789">
    <property type="entry name" value="Sig_transdc_resp-reg_receiver"/>
</dbReference>
<keyword evidence="15" id="KW-1185">Reference proteome</keyword>
<dbReference type="GO" id="GO:0005829">
    <property type="term" value="C:cytosol"/>
    <property type="evidence" value="ECO:0007669"/>
    <property type="project" value="TreeGrafter"/>
</dbReference>
<dbReference type="HOGENOM" id="CLU_000445_30_4_5"/>
<dbReference type="EMBL" id="CP002083">
    <property type="protein sequence ID" value="ADJ22415.1"/>
    <property type="molecule type" value="Genomic_DNA"/>
</dbReference>
<dbReference type="Pfam" id="PF00072">
    <property type="entry name" value="Response_reg"/>
    <property type="match status" value="1"/>
</dbReference>
<evidence type="ECO:0000256" key="7">
    <source>
        <dbReference type="ARBA" id="ARBA00023159"/>
    </source>
</evidence>
<dbReference type="InterPro" id="IPR011006">
    <property type="entry name" value="CheY-like_superfamily"/>
</dbReference>
<dbReference type="SMART" id="SM00448">
    <property type="entry name" value="REC"/>
    <property type="match status" value="1"/>
</dbReference>
<evidence type="ECO:0000256" key="4">
    <source>
        <dbReference type="ARBA" id="ARBA00023012"/>
    </source>
</evidence>
<comment type="subcellular location">
    <subcellularLocation>
        <location evidence="1">Cytoplasm</location>
    </subcellularLocation>
</comment>
<feature type="modified residue" description="4-aspartylphosphate" evidence="10">
    <location>
        <position position="53"/>
    </location>
</feature>
<dbReference type="STRING" id="582899.Hden_0594"/>
<evidence type="ECO:0000313" key="15">
    <source>
        <dbReference type="Proteomes" id="UP000002033"/>
    </source>
</evidence>
<organism evidence="14 15">
    <name type="scientific">Hyphomicrobium denitrificans (strain ATCC 51888 / DSM 1869 / NCIMB 11706 / TK 0415)</name>
    <dbReference type="NCBI Taxonomy" id="582899"/>
    <lineage>
        <taxon>Bacteria</taxon>
        <taxon>Pseudomonadati</taxon>
        <taxon>Pseudomonadota</taxon>
        <taxon>Alphaproteobacteria</taxon>
        <taxon>Hyphomicrobiales</taxon>
        <taxon>Hyphomicrobiaceae</taxon>
        <taxon>Hyphomicrobium</taxon>
    </lineage>
</organism>
<evidence type="ECO:0000313" key="14">
    <source>
        <dbReference type="EMBL" id="ADJ22415.1"/>
    </source>
</evidence>
<feature type="domain" description="Response regulatory" evidence="12">
    <location>
        <begin position="4"/>
        <end position="117"/>
    </location>
</feature>
<reference evidence="15" key="1">
    <citation type="journal article" date="2011" name="J. Bacteriol.">
        <title>Genome sequences of eight morphologically diverse alphaproteobacteria.</title>
        <authorList>
            <consortium name="US DOE Joint Genome Institute"/>
            <person name="Brown P.J."/>
            <person name="Kysela D.T."/>
            <person name="Buechlein A."/>
            <person name="Hemmerich C."/>
            <person name="Brun Y.V."/>
        </authorList>
    </citation>
    <scope>NUCLEOTIDE SEQUENCE [LARGE SCALE GENOMIC DNA]</scope>
    <source>
        <strain evidence="15">ATCC 51888 / DSM 1869 / NCIB 11706 / TK 0415</strain>
    </source>
</reference>
<dbReference type="PROSITE" id="PS51755">
    <property type="entry name" value="OMPR_PHOB"/>
    <property type="match status" value="1"/>
</dbReference>
<keyword evidence="3 10" id="KW-0597">Phosphoprotein</keyword>
<dbReference type="Pfam" id="PF00486">
    <property type="entry name" value="Trans_reg_C"/>
    <property type="match status" value="1"/>
</dbReference>
<keyword evidence="7" id="KW-0010">Activator</keyword>
<keyword evidence="8" id="KW-0804">Transcription</keyword>
<dbReference type="FunFam" id="1.10.10.10:FF:000099">
    <property type="entry name" value="Two-component system response regulator TorR"/>
    <property type="match status" value="1"/>
</dbReference>
<feature type="DNA-binding region" description="OmpR/PhoB-type" evidence="11">
    <location>
        <begin position="135"/>
        <end position="235"/>
    </location>
</feature>
<accession>D8JST0</accession>
<evidence type="ECO:0000256" key="11">
    <source>
        <dbReference type="PROSITE-ProRule" id="PRU01091"/>
    </source>
</evidence>
<keyword evidence="4" id="KW-0902">Two-component regulatory system</keyword>
<evidence type="ECO:0000256" key="3">
    <source>
        <dbReference type="ARBA" id="ARBA00022553"/>
    </source>
</evidence>
<dbReference type="Gene3D" id="6.10.250.690">
    <property type="match status" value="1"/>
</dbReference>
<dbReference type="CDD" id="cd00383">
    <property type="entry name" value="trans_reg_C"/>
    <property type="match status" value="1"/>
</dbReference>
<dbReference type="InterPro" id="IPR016032">
    <property type="entry name" value="Sig_transdc_resp-reg_C-effctor"/>
</dbReference>
<evidence type="ECO:0000259" key="13">
    <source>
        <dbReference type="PROSITE" id="PS51755"/>
    </source>
</evidence>
<evidence type="ECO:0000256" key="6">
    <source>
        <dbReference type="ARBA" id="ARBA00023125"/>
    </source>
</evidence>
<gene>
    <name evidence="14" type="ordered locus">Hden_0594</name>
</gene>
<dbReference type="InterPro" id="IPR001867">
    <property type="entry name" value="OmpR/PhoB-type_DNA-bd"/>
</dbReference>
<keyword evidence="2" id="KW-0963">Cytoplasm</keyword>
<evidence type="ECO:0000256" key="2">
    <source>
        <dbReference type="ARBA" id="ARBA00022490"/>
    </source>
</evidence>
<dbReference type="GO" id="GO:0006355">
    <property type="term" value="P:regulation of DNA-templated transcription"/>
    <property type="evidence" value="ECO:0007669"/>
    <property type="project" value="InterPro"/>
</dbReference>
<dbReference type="OrthoDB" id="9802426at2"/>
<feature type="domain" description="OmpR/PhoB-type" evidence="13">
    <location>
        <begin position="135"/>
        <end position="235"/>
    </location>
</feature>
<dbReference type="InterPro" id="IPR036388">
    <property type="entry name" value="WH-like_DNA-bd_sf"/>
</dbReference>
<evidence type="ECO:0000256" key="10">
    <source>
        <dbReference type="PROSITE-ProRule" id="PRU00169"/>
    </source>
</evidence>
<evidence type="ECO:0000256" key="5">
    <source>
        <dbReference type="ARBA" id="ARBA00023015"/>
    </source>
</evidence>
<sequence>MTTKILVVDDEPEIRRLLRTCFEREGYAVAEAADAAATRAALNEDIVSLVTLDLALGQEDGLSLAREIRAKHDVPIVMVSGKGDTVDRIVGLEIGADDYISKPFNLREVLARVRSVLRRHDGGNRAASTTSSPAHEIYEFAGWSLDATSRELKDENGVSRELTTAEFNLLEMFARRPHRALTRDEIMDILKGHDYSPLDRSIDALVSRVRRKIDNGSSTSPKIKSIRGIGYMFASDVRRRKA</sequence>
<keyword evidence="6 11" id="KW-0238">DNA-binding</keyword>
<evidence type="ECO:0000256" key="8">
    <source>
        <dbReference type="ARBA" id="ARBA00023163"/>
    </source>
</evidence>
<dbReference type="SMART" id="SM00862">
    <property type="entry name" value="Trans_reg_C"/>
    <property type="match status" value="1"/>
</dbReference>
<dbReference type="eggNOG" id="COG0745">
    <property type="taxonomic scope" value="Bacteria"/>
</dbReference>
<dbReference type="GO" id="GO:0000156">
    <property type="term" value="F:phosphorelay response regulator activity"/>
    <property type="evidence" value="ECO:0007669"/>
    <property type="project" value="TreeGrafter"/>
</dbReference>
<dbReference type="GO" id="GO:0032993">
    <property type="term" value="C:protein-DNA complex"/>
    <property type="evidence" value="ECO:0007669"/>
    <property type="project" value="TreeGrafter"/>
</dbReference>
<protein>
    <recommendedName>
        <fullName evidence="9">Regulatory protein VirG</fullName>
    </recommendedName>
</protein>
<dbReference type="KEGG" id="hdn:Hden_0594"/>
<name>D8JST0_HYPDA</name>
<proteinExistence type="predicted"/>
<dbReference type="SUPFAM" id="SSF46894">
    <property type="entry name" value="C-terminal effector domain of the bipartite response regulators"/>
    <property type="match status" value="1"/>
</dbReference>
<evidence type="ECO:0000256" key="1">
    <source>
        <dbReference type="ARBA" id="ARBA00004496"/>
    </source>
</evidence>
<dbReference type="PROSITE" id="PS50110">
    <property type="entry name" value="RESPONSE_REGULATORY"/>
    <property type="match status" value="1"/>
</dbReference>
<dbReference type="RefSeq" id="WP_013214632.1">
    <property type="nucleotide sequence ID" value="NC_014313.1"/>
</dbReference>
<dbReference type="PANTHER" id="PTHR48111">
    <property type="entry name" value="REGULATOR OF RPOS"/>
    <property type="match status" value="1"/>
</dbReference>
<dbReference type="PANTHER" id="PTHR48111:SF4">
    <property type="entry name" value="DNA-BINDING DUAL TRANSCRIPTIONAL REGULATOR OMPR"/>
    <property type="match status" value="1"/>
</dbReference>
<keyword evidence="5" id="KW-0805">Transcription regulation</keyword>